<evidence type="ECO:0000313" key="3">
    <source>
        <dbReference type="Proteomes" id="UP000050430"/>
    </source>
</evidence>
<dbReference type="RefSeq" id="WP_062420796.1">
    <property type="nucleotide sequence ID" value="NZ_BBYA01000004.1"/>
</dbReference>
<dbReference type="InterPro" id="IPR043129">
    <property type="entry name" value="ATPase_NBD"/>
</dbReference>
<gene>
    <name evidence="2" type="ORF">ADM99_01585</name>
</gene>
<dbReference type="OrthoDB" id="9795247at2"/>
<dbReference type="Gene3D" id="3.30.420.40">
    <property type="match status" value="2"/>
</dbReference>
<keyword evidence="2" id="KW-0418">Kinase</keyword>
<dbReference type="Proteomes" id="UP000050430">
    <property type="component" value="Unassembled WGS sequence"/>
</dbReference>
<reference evidence="2 3" key="1">
    <citation type="submission" date="2015-07" db="EMBL/GenBank/DDBJ databases">
        <title>Genome sequence of Leptolinea tardivitalis DSM 16556.</title>
        <authorList>
            <person name="Hemp J."/>
            <person name="Ward L.M."/>
            <person name="Pace L.A."/>
            <person name="Fischer W.W."/>
        </authorList>
    </citation>
    <scope>NUCLEOTIDE SEQUENCE [LARGE SCALE GENOMIC DNA]</scope>
    <source>
        <strain evidence="2 3">YMTK-2</strain>
    </source>
</reference>
<dbReference type="PANTHER" id="PTHR18964">
    <property type="entry name" value="ROK (REPRESSOR, ORF, KINASE) FAMILY"/>
    <property type="match status" value="1"/>
</dbReference>
<dbReference type="NCBIfam" id="NF045942">
    <property type="entry name" value="PolPhglucPhase"/>
    <property type="match status" value="1"/>
</dbReference>
<dbReference type="PATRIC" id="fig|229920.5.peg.768"/>
<keyword evidence="3" id="KW-1185">Reference proteome</keyword>
<dbReference type="AlphaFoldDB" id="A0A0P6X3C8"/>
<keyword evidence="2" id="KW-0808">Transferase</keyword>
<dbReference type="EMBL" id="LGCK01000003">
    <property type="protein sequence ID" value="KPL74289.1"/>
    <property type="molecule type" value="Genomic_DNA"/>
</dbReference>
<organism evidence="2 3">
    <name type="scientific">Leptolinea tardivitalis</name>
    <dbReference type="NCBI Taxonomy" id="229920"/>
    <lineage>
        <taxon>Bacteria</taxon>
        <taxon>Bacillati</taxon>
        <taxon>Chloroflexota</taxon>
        <taxon>Anaerolineae</taxon>
        <taxon>Anaerolineales</taxon>
        <taxon>Anaerolineaceae</taxon>
        <taxon>Leptolinea</taxon>
    </lineage>
</organism>
<protein>
    <submittedName>
        <fullName evidence="2">Polyphosphate glucokinase</fullName>
    </submittedName>
</protein>
<sequence>MEVLGLDIGGSGIKGAMVDVATGLLTADRFRLPTPEEARPKDVANVVNQVVKHFSYQGVLGAGFPAVVHHGVAYSAANIDKSWIGTDVSALLTGETGCKSYVLNDADAAGLAEMEFGAGKAYKKGVVAMLTIGTGIGSALFIDGKLFPNTEFGHIEIRGKDAERRASDATRERKKWTWEEWAMRFQEVLSTYERLFSPDVFIIGGGASKSFDQYVRFLRIRAEIIPAKLLNQAGLVGAAVYAYRSNSLLKSARGTKKPE</sequence>
<dbReference type="SUPFAM" id="SSF53067">
    <property type="entry name" value="Actin-like ATPase domain"/>
    <property type="match status" value="1"/>
</dbReference>
<dbReference type="PANTHER" id="PTHR18964:SF146">
    <property type="entry name" value="POLYPHOSPHATE GLUCOKINASE"/>
    <property type="match status" value="1"/>
</dbReference>
<evidence type="ECO:0000313" key="2">
    <source>
        <dbReference type="EMBL" id="KPL74289.1"/>
    </source>
</evidence>
<comment type="caution">
    <text evidence="2">The sequence shown here is derived from an EMBL/GenBank/DDBJ whole genome shotgun (WGS) entry which is preliminary data.</text>
</comment>
<dbReference type="STRING" id="229920.ADM99_01585"/>
<proteinExistence type="inferred from homology"/>
<accession>A0A0P6X3C8</accession>
<name>A0A0P6X3C8_9CHLR</name>
<evidence type="ECO:0000256" key="1">
    <source>
        <dbReference type="ARBA" id="ARBA00006479"/>
    </source>
</evidence>
<dbReference type="Pfam" id="PF00480">
    <property type="entry name" value="ROK"/>
    <property type="match status" value="1"/>
</dbReference>
<dbReference type="InterPro" id="IPR000600">
    <property type="entry name" value="ROK"/>
</dbReference>
<comment type="similarity">
    <text evidence="1">Belongs to the ROK (NagC/XylR) family.</text>
</comment>
<dbReference type="GO" id="GO:0016301">
    <property type="term" value="F:kinase activity"/>
    <property type="evidence" value="ECO:0007669"/>
    <property type="project" value="UniProtKB-KW"/>
</dbReference>
<dbReference type="CDD" id="cd24058">
    <property type="entry name" value="ASKHA_NBD_ROK_PPGK"/>
    <property type="match status" value="1"/>
</dbReference>